<comment type="caution">
    <text evidence="1">The sequence shown here is derived from an EMBL/GenBank/DDBJ whole genome shotgun (WGS) entry which is preliminary data.</text>
</comment>
<reference evidence="1 2" key="1">
    <citation type="journal article" date="2013" name="Curr. Biol.">
        <title>The Genome of the Foraminiferan Reticulomyxa filosa.</title>
        <authorList>
            <person name="Glockner G."/>
            <person name="Hulsmann N."/>
            <person name="Schleicher M."/>
            <person name="Noegel A.A."/>
            <person name="Eichinger L."/>
            <person name="Gallinger C."/>
            <person name="Pawlowski J."/>
            <person name="Sierra R."/>
            <person name="Euteneuer U."/>
            <person name="Pillet L."/>
            <person name="Moustafa A."/>
            <person name="Platzer M."/>
            <person name="Groth M."/>
            <person name="Szafranski K."/>
            <person name="Schliwa M."/>
        </authorList>
    </citation>
    <scope>NUCLEOTIDE SEQUENCE [LARGE SCALE GENOMIC DNA]</scope>
</reference>
<proteinExistence type="predicted"/>
<dbReference type="AlphaFoldDB" id="X6NL08"/>
<gene>
    <name evidence="1" type="ORF">RFI_10765</name>
</gene>
<dbReference type="Proteomes" id="UP000023152">
    <property type="component" value="Unassembled WGS sequence"/>
</dbReference>
<evidence type="ECO:0008006" key="3">
    <source>
        <dbReference type="Google" id="ProtNLM"/>
    </source>
</evidence>
<dbReference type="OrthoDB" id="1630758at2759"/>
<evidence type="ECO:0000313" key="2">
    <source>
        <dbReference type="Proteomes" id="UP000023152"/>
    </source>
</evidence>
<dbReference type="EMBL" id="ASPP01007907">
    <property type="protein sequence ID" value="ETO26374.1"/>
    <property type="molecule type" value="Genomic_DNA"/>
</dbReference>
<organism evidence="1 2">
    <name type="scientific">Reticulomyxa filosa</name>
    <dbReference type="NCBI Taxonomy" id="46433"/>
    <lineage>
        <taxon>Eukaryota</taxon>
        <taxon>Sar</taxon>
        <taxon>Rhizaria</taxon>
        <taxon>Retaria</taxon>
        <taxon>Foraminifera</taxon>
        <taxon>Monothalamids</taxon>
        <taxon>Reticulomyxidae</taxon>
        <taxon>Reticulomyxa</taxon>
    </lineage>
</organism>
<sequence>MLEDVKVFWHNNCKKQRFFWKKRSRKSEQTFKALGRKKMIIFPSEDEEGKQMATNHCYDKDWIIWLGKENPAESDYCLICGHIAKNAMELTCDEHTDSEEFLIVGEECLKKYLTEHGNKCPSKNTHDNCKHMKNNVVRKRVDNFRVVCPRQYHLMMDGTDVQGKSKRNWEGYNSTEEMCEFIGKVKELKTHLETTCSLLPKKCSFYKYGCTDVLVQHNEDEHNRSKINFHMGLLKDALDKYEPLVDNLQTLLGIPNQHPQRFLLLEVIFFFLLHILKELLSRQTKPNQLVEPATQDNDEKKESVQVMSPFFFFFFKLQFEMENS</sequence>
<keyword evidence="2" id="KW-1185">Reference proteome</keyword>
<dbReference type="InterPro" id="IPR013083">
    <property type="entry name" value="Znf_RING/FYVE/PHD"/>
</dbReference>
<accession>X6NL08</accession>
<evidence type="ECO:0000313" key="1">
    <source>
        <dbReference type="EMBL" id="ETO26374.1"/>
    </source>
</evidence>
<dbReference type="Gene3D" id="3.30.40.10">
    <property type="entry name" value="Zinc/RING finger domain, C3HC4 (zinc finger)"/>
    <property type="match status" value="1"/>
</dbReference>
<protein>
    <recommendedName>
        <fullName evidence="3">TRAF-type domain-containing protein</fullName>
    </recommendedName>
</protein>
<name>X6NL08_RETFI</name>